<dbReference type="InterPro" id="IPR001969">
    <property type="entry name" value="Aspartic_peptidase_AS"/>
</dbReference>
<dbReference type="SUPFAM" id="SSF56672">
    <property type="entry name" value="DNA/RNA polymerases"/>
    <property type="match status" value="1"/>
</dbReference>
<dbReference type="GO" id="GO:0004190">
    <property type="term" value="F:aspartic-type endopeptidase activity"/>
    <property type="evidence" value="ECO:0007669"/>
    <property type="project" value="InterPro"/>
</dbReference>
<dbReference type="PANTHER" id="PTHR33064:SF37">
    <property type="entry name" value="RIBONUCLEASE H"/>
    <property type="match status" value="1"/>
</dbReference>
<protein>
    <recommendedName>
        <fullName evidence="2">ribonuclease H</fullName>
        <ecNumber evidence="2">3.1.26.4</ecNumber>
    </recommendedName>
</protein>
<dbReference type="PANTHER" id="PTHR33064">
    <property type="entry name" value="POL PROTEIN"/>
    <property type="match status" value="1"/>
</dbReference>
<feature type="domain" description="Reverse transcriptase" evidence="3">
    <location>
        <begin position="218"/>
        <end position="308"/>
    </location>
</feature>
<organism evidence="4 5">
    <name type="scientific">Seriola lalandi dorsalis</name>
    <dbReference type="NCBI Taxonomy" id="1841481"/>
    <lineage>
        <taxon>Eukaryota</taxon>
        <taxon>Metazoa</taxon>
        <taxon>Chordata</taxon>
        <taxon>Craniata</taxon>
        <taxon>Vertebrata</taxon>
        <taxon>Euteleostomi</taxon>
        <taxon>Actinopterygii</taxon>
        <taxon>Neopterygii</taxon>
        <taxon>Teleostei</taxon>
        <taxon>Neoteleostei</taxon>
        <taxon>Acanthomorphata</taxon>
        <taxon>Carangaria</taxon>
        <taxon>Carangiformes</taxon>
        <taxon>Carangidae</taxon>
        <taxon>Seriola</taxon>
    </lineage>
</organism>
<dbReference type="InterPro" id="IPR043502">
    <property type="entry name" value="DNA/RNA_pol_sf"/>
</dbReference>
<evidence type="ECO:0000259" key="3">
    <source>
        <dbReference type="Pfam" id="PF00078"/>
    </source>
</evidence>
<dbReference type="InterPro" id="IPR051320">
    <property type="entry name" value="Viral_Replic_Matur_Polypro"/>
</dbReference>
<reference evidence="4" key="1">
    <citation type="submission" date="2025-08" db="UniProtKB">
        <authorList>
            <consortium name="Ensembl"/>
        </authorList>
    </citation>
    <scope>IDENTIFICATION</scope>
</reference>
<proteinExistence type="inferred from homology"/>
<evidence type="ECO:0000256" key="1">
    <source>
        <dbReference type="ARBA" id="ARBA00010879"/>
    </source>
</evidence>
<dbReference type="GeneTree" id="ENSGT00940000163417"/>
<dbReference type="InterPro" id="IPR043128">
    <property type="entry name" value="Rev_trsase/Diguanyl_cyclase"/>
</dbReference>
<keyword evidence="5" id="KW-1185">Reference proteome</keyword>
<dbReference type="InterPro" id="IPR000477">
    <property type="entry name" value="RT_dom"/>
</dbReference>
<dbReference type="GO" id="GO:0004523">
    <property type="term" value="F:RNA-DNA hybrid ribonuclease activity"/>
    <property type="evidence" value="ECO:0007669"/>
    <property type="project" value="UniProtKB-EC"/>
</dbReference>
<accession>A0A3B4XT82</accession>
<dbReference type="EC" id="3.1.26.4" evidence="2"/>
<dbReference type="Gene3D" id="3.10.10.10">
    <property type="entry name" value="HIV Type 1 Reverse Transcriptase, subunit A, domain 1"/>
    <property type="match status" value="2"/>
</dbReference>
<dbReference type="AlphaFoldDB" id="A0A3B4XT82"/>
<dbReference type="Proteomes" id="UP000261360">
    <property type="component" value="Unplaced"/>
</dbReference>
<dbReference type="Gene3D" id="2.40.70.10">
    <property type="entry name" value="Acid Proteases"/>
    <property type="match status" value="1"/>
</dbReference>
<evidence type="ECO:0000313" key="4">
    <source>
        <dbReference type="Ensembl" id="ENSSLDP00000014733.1"/>
    </source>
</evidence>
<evidence type="ECO:0000313" key="5">
    <source>
        <dbReference type="Proteomes" id="UP000261360"/>
    </source>
</evidence>
<dbReference type="Ensembl" id="ENSSLDT00000015301.1">
    <property type="protein sequence ID" value="ENSSLDP00000014733.1"/>
    <property type="gene ID" value="ENSSLDG00000011767.1"/>
</dbReference>
<dbReference type="PROSITE" id="PS00141">
    <property type="entry name" value="ASP_PROTEASE"/>
    <property type="match status" value="1"/>
</dbReference>
<dbReference type="Pfam" id="PF00078">
    <property type="entry name" value="RVT_1"/>
    <property type="match status" value="1"/>
</dbReference>
<dbReference type="SUPFAM" id="SSF50630">
    <property type="entry name" value="Acid proteases"/>
    <property type="match status" value="1"/>
</dbReference>
<dbReference type="GO" id="GO:0006508">
    <property type="term" value="P:proteolysis"/>
    <property type="evidence" value="ECO:0007669"/>
    <property type="project" value="InterPro"/>
</dbReference>
<evidence type="ECO:0000256" key="2">
    <source>
        <dbReference type="ARBA" id="ARBA00012180"/>
    </source>
</evidence>
<dbReference type="Gene3D" id="3.30.70.270">
    <property type="match status" value="1"/>
</dbReference>
<dbReference type="InterPro" id="IPR021109">
    <property type="entry name" value="Peptidase_aspartic_dom_sf"/>
</dbReference>
<comment type="similarity">
    <text evidence="1">Belongs to the beta type-B retroviral polymerase family. HERV class-II K(HML-2) pol subfamily.</text>
</comment>
<reference evidence="4" key="2">
    <citation type="submission" date="2025-09" db="UniProtKB">
        <authorList>
            <consortium name="Ensembl"/>
        </authorList>
    </citation>
    <scope>IDENTIFICATION</scope>
</reference>
<dbReference type="STRING" id="1841481.ENSSLDP00000014733"/>
<sequence length="341" mass="37434">MKNAIQVPFIKLAKTSGEPNLTIDINGKSTSFLVDTGASISTIKPTSSLNLKASRNTVRAVGVGVYLLSFSQTAHTVNLLGRDLLCKLNCTIFGTPEGIFLETNQDNTTAVLAALIDQYQPMKEEKGKVHYRIVSSVPSSVRASFSNDVGLIKTEPIQIMLKHNASLPRIPQYPPSQEKKEGIRPVIQTLLKQGIIVPCNSSCNTPILPVKKSQILPMPANSTHYTVLDLCSAFFSVPLHTDSQFLFAFTYDGQQYTFTRLPQGYTESLTIFSRTLHNDLKDVSLPGGSTLIQYVDDLVLASPSSTACETDNCPSQSFGRERSQDFTEEIYPENQTSQTVC</sequence>
<name>A0A3B4XT82_SERLL</name>